<dbReference type="Gene3D" id="1.10.10.10">
    <property type="entry name" value="Winged helix-like DNA-binding domain superfamily/Winged helix DNA-binding domain"/>
    <property type="match status" value="1"/>
</dbReference>
<evidence type="ECO:0000313" key="2">
    <source>
        <dbReference type="EMBL" id="AAQ19843.1"/>
    </source>
</evidence>
<sequence length="117" mass="13118">MTTESHPRHQSFLSSSAPERLDEAKVLTMLRALAQPARLELFRAIHESGDKGVELAELHRRYGRPRSSISLHLAILTKAGLIQMAPCDPNVRYVSDNQTFRFAMNYLDKSVAIDVGV</sequence>
<dbReference type="InterPro" id="IPR036390">
    <property type="entry name" value="WH_DNA-bd_sf"/>
</dbReference>
<dbReference type="Pfam" id="PF12840">
    <property type="entry name" value="HTH_20"/>
    <property type="match status" value="1"/>
</dbReference>
<accession>Q6WB55</accession>
<dbReference type="AlphaFoldDB" id="Q6WB55"/>
<dbReference type="SMART" id="SM00418">
    <property type="entry name" value="HTH_ARSR"/>
    <property type="match status" value="1"/>
</dbReference>
<reference evidence="2" key="1">
    <citation type="submission" date="2003-04" db="EMBL/GenBank/DDBJ databases">
        <title>Genes for Arsenite Oxidation from Alcaligenes faecalis.</title>
        <authorList>
            <person name="Silver S."/>
            <person name="Phung L.T."/>
            <person name="Malo B.J."/>
        </authorList>
    </citation>
    <scope>NUCLEOTIDE SEQUENCE</scope>
    <source>
        <strain evidence="2">NCIB 8687</strain>
    </source>
</reference>
<dbReference type="GO" id="GO:0003700">
    <property type="term" value="F:DNA-binding transcription factor activity"/>
    <property type="evidence" value="ECO:0007669"/>
    <property type="project" value="InterPro"/>
</dbReference>
<dbReference type="EMBL" id="AY297781">
    <property type="protein sequence ID" value="AAQ19843.1"/>
    <property type="molecule type" value="Genomic_DNA"/>
</dbReference>
<dbReference type="InterPro" id="IPR001845">
    <property type="entry name" value="HTH_ArsR_DNA-bd_dom"/>
</dbReference>
<dbReference type="InterPro" id="IPR011991">
    <property type="entry name" value="ArsR-like_HTH"/>
</dbReference>
<organism evidence="2">
    <name type="scientific">Alcaligenes faecalis</name>
    <dbReference type="NCBI Taxonomy" id="511"/>
    <lineage>
        <taxon>Bacteria</taxon>
        <taxon>Pseudomonadati</taxon>
        <taxon>Pseudomonadota</taxon>
        <taxon>Betaproteobacteria</taxon>
        <taxon>Burkholderiales</taxon>
        <taxon>Alcaligenaceae</taxon>
        <taxon>Alcaligenes</taxon>
    </lineage>
</organism>
<feature type="domain" description="HTH arsR-type" evidence="1">
    <location>
        <begin position="28"/>
        <end position="108"/>
    </location>
</feature>
<protein>
    <submittedName>
        <fullName evidence="2">Putative transcriptional regulator</fullName>
    </submittedName>
</protein>
<proteinExistence type="predicted"/>
<evidence type="ECO:0000259" key="1">
    <source>
        <dbReference type="SMART" id="SM00418"/>
    </source>
</evidence>
<name>Q6WB55_ALCFA</name>
<dbReference type="SUPFAM" id="SSF46785">
    <property type="entry name" value="Winged helix' DNA-binding domain"/>
    <property type="match status" value="1"/>
</dbReference>
<dbReference type="InterPro" id="IPR036388">
    <property type="entry name" value="WH-like_DNA-bd_sf"/>
</dbReference>
<dbReference type="CDD" id="cd00090">
    <property type="entry name" value="HTH_ARSR"/>
    <property type="match status" value="1"/>
</dbReference>